<organism evidence="1 2">
    <name type="scientific">Synaphobranchus kaupii</name>
    <name type="common">Kaup's arrowtooth eel</name>
    <dbReference type="NCBI Taxonomy" id="118154"/>
    <lineage>
        <taxon>Eukaryota</taxon>
        <taxon>Metazoa</taxon>
        <taxon>Chordata</taxon>
        <taxon>Craniata</taxon>
        <taxon>Vertebrata</taxon>
        <taxon>Euteleostomi</taxon>
        <taxon>Actinopterygii</taxon>
        <taxon>Neopterygii</taxon>
        <taxon>Teleostei</taxon>
        <taxon>Anguilliformes</taxon>
        <taxon>Synaphobranchidae</taxon>
        <taxon>Synaphobranchus</taxon>
    </lineage>
</organism>
<reference evidence="1" key="1">
    <citation type="journal article" date="2023" name="Science">
        <title>Genome structures resolve the early diversification of teleost fishes.</title>
        <authorList>
            <person name="Parey E."/>
            <person name="Louis A."/>
            <person name="Montfort J."/>
            <person name="Bouchez O."/>
            <person name="Roques C."/>
            <person name="Iampietro C."/>
            <person name="Lluch J."/>
            <person name="Castinel A."/>
            <person name="Donnadieu C."/>
            <person name="Desvignes T."/>
            <person name="Floi Bucao C."/>
            <person name="Jouanno E."/>
            <person name="Wen M."/>
            <person name="Mejri S."/>
            <person name="Dirks R."/>
            <person name="Jansen H."/>
            <person name="Henkel C."/>
            <person name="Chen W.J."/>
            <person name="Zahm M."/>
            <person name="Cabau C."/>
            <person name="Klopp C."/>
            <person name="Thompson A.W."/>
            <person name="Robinson-Rechavi M."/>
            <person name="Braasch I."/>
            <person name="Lecointre G."/>
            <person name="Bobe J."/>
            <person name="Postlethwait J.H."/>
            <person name="Berthelot C."/>
            <person name="Roest Crollius H."/>
            <person name="Guiguen Y."/>
        </authorList>
    </citation>
    <scope>NUCLEOTIDE SEQUENCE</scope>
    <source>
        <strain evidence="1">WJC10195</strain>
    </source>
</reference>
<accession>A0A9Q1GI02</accession>
<dbReference type="AlphaFoldDB" id="A0A9Q1GI02"/>
<gene>
    <name evidence="1" type="ORF">SKAU_G00039100</name>
</gene>
<dbReference type="Proteomes" id="UP001152622">
    <property type="component" value="Chromosome 1"/>
</dbReference>
<name>A0A9Q1GI02_SYNKA</name>
<evidence type="ECO:0000313" key="1">
    <source>
        <dbReference type="EMBL" id="KAJ8383132.1"/>
    </source>
</evidence>
<protein>
    <submittedName>
        <fullName evidence="1">Uncharacterized protein</fullName>
    </submittedName>
</protein>
<comment type="caution">
    <text evidence="1">The sequence shown here is derived from an EMBL/GenBank/DDBJ whole genome shotgun (WGS) entry which is preliminary data.</text>
</comment>
<evidence type="ECO:0000313" key="2">
    <source>
        <dbReference type="Proteomes" id="UP001152622"/>
    </source>
</evidence>
<sequence length="109" mass="12112">MSQSVKLLLQRSFSDHLKYSKCKALDLINRSARERRFAGGRSGDEETCPNNAGKRLSECCVLERRRITASVEIATRVSASSHAARALFAAWKIVADSIARASNEILQLF</sequence>
<proteinExistence type="predicted"/>
<keyword evidence="2" id="KW-1185">Reference proteome</keyword>
<dbReference type="EMBL" id="JAINUF010000001">
    <property type="protein sequence ID" value="KAJ8383132.1"/>
    <property type="molecule type" value="Genomic_DNA"/>
</dbReference>